<gene>
    <name evidence="2" type="ORF">GCM10023091_10810</name>
</gene>
<comment type="caution">
    <text evidence="2">The sequence shown here is derived from an EMBL/GenBank/DDBJ whole genome shotgun (WGS) entry which is preliminary data.</text>
</comment>
<feature type="transmembrane region" description="Helical" evidence="1">
    <location>
        <begin position="62"/>
        <end position="81"/>
    </location>
</feature>
<evidence type="ECO:0000256" key="1">
    <source>
        <dbReference type="SAM" id="Phobius"/>
    </source>
</evidence>
<name>A0ABP8LUT1_9BACT</name>
<evidence type="ECO:0000313" key="3">
    <source>
        <dbReference type="Proteomes" id="UP001501508"/>
    </source>
</evidence>
<keyword evidence="1" id="KW-0472">Membrane</keyword>
<reference evidence="3" key="1">
    <citation type="journal article" date="2019" name="Int. J. Syst. Evol. Microbiol.">
        <title>The Global Catalogue of Microorganisms (GCM) 10K type strain sequencing project: providing services to taxonomists for standard genome sequencing and annotation.</title>
        <authorList>
            <consortium name="The Broad Institute Genomics Platform"/>
            <consortium name="The Broad Institute Genome Sequencing Center for Infectious Disease"/>
            <person name="Wu L."/>
            <person name="Ma J."/>
        </authorList>
    </citation>
    <scope>NUCLEOTIDE SEQUENCE [LARGE SCALE GENOMIC DNA]</scope>
    <source>
        <strain evidence="3">JCM 31920</strain>
    </source>
</reference>
<evidence type="ECO:0000313" key="2">
    <source>
        <dbReference type="EMBL" id="GAA4435028.1"/>
    </source>
</evidence>
<keyword evidence="3" id="KW-1185">Reference proteome</keyword>
<dbReference type="Proteomes" id="UP001501508">
    <property type="component" value="Unassembled WGS sequence"/>
</dbReference>
<evidence type="ECO:0008006" key="4">
    <source>
        <dbReference type="Google" id="ProtNLM"/>
    </source>
</evidence>
<protein>
    <recommendedName>
        <fullName evidence="4">Lipopolysaccharide assembly protein A domain-containing protein</fullName>
    </recommendedName>
</protein>
<dbReference type="EMBL" id="BAABEY010000011">
    <property type="protein sequence ID" value="GAA4435028.1"/>
    <property type="molecule type" value="Genomic_DNA"/>
</dbReference>
<dbReference type="RefSeq" id="WP_345027062.1">
    <property type="nucleotide sequence ID" value="NZ_BAABEY010000011.1"/>
</dbReference>
<organism evidence="2 3">
    <name type="scientific">Ravibacter arvi</name>
    <dbReference type="NCBI Taxonomy" id="2051041"/>
    <lineage>
        <taxon>Bacteria</taxon>
        <taxon>Pseudomonadati</taxon>
        <taxon>Bacteroidota</taxon>
        <taxon>Cytophagia</taxon>
        <taxon>Cytophagales</taxon>
        <taxon>Spirosomataceae</taxon>
        <taxon>Ravibacter</taxon>
    </lineage>
</organism>
<sequence length="127" mass="14508">MNVPKSAAKPPGRKLIKRLSLRTKWTLLAIAGLVLTLFGLSFLVNANALRLAGSPSPKWIILGIYSFAMLSAGFLILGQAFRFRLLIDFRRETRREINRLKKRMEVKRMKDLETLQKLQAKTKNPTK</sequence>
<accession>A0ABP8LUT1</accession>
<keyword evidence="1" id="KW-1133">Transmembrane helix</keyword>
<proteinExistence type="predicted"/>
<keyword evidence="1" id="KW-0812">Transmembrane</keyword>